<dbReference type="InterPro" id="IPR011009">
    <property type="entry name" value="Kinase-like_dom_sf"/>
</dbReference>
<evidence type="ECO:0000313" key="11">
    <source>
        <dbReference type="EMBL" id="MBF5052347.1"/>
    </source>
</evidence>
<comment type="pathway">
    <text evidence="8">Amino-acid biosynthesis; L-threonine biosynthesis; L-threonine from L-aspartate: step 4/5.</text>
</comment>
<gene>
    <name evidence="8" type="primary">thrB</name>
    <name evidence="11" type="ORF">ISO4_00949</name>
</gene>
<comment type="caution">
    <text evidence="11">The sequence shown here is derived from an EMBL/GenBank/DDBJ whole genome shotgun (WGS) entry which is preliminary data.</text>
</comment>
<sequence>MSVYTRVDDRDLAALLADYALRLEHAQAARHGIENSTFLIDARAEDGGPRAVVLTVFEQFDGEALAPYLALLATLAAAGLPVPAALVDRHGQRLRHVAGKPAVLVPRLPGEHCFEVGSEHCRQVGALLAALHRQPTEAGKALPDERRRLKSLGEHLCRLNEDDQHRADTVLRRWRKVPATRTLIHGDLFRDNALFNAEGRLTGVLDFYNACLERPEYDLAVALNDWAVASDGRPVPRRQGALLAGYRDGGGEWDESVLALALAVAALRFWLSRLAGPVSGESEGQGSKDPAEFARIFGYRFNALGDGDD</sequence>
<evidence type="ECO:0000256" key="4">
    <source>
        <dbReference type="ARBA" id="ARBA00022741"/>
    </source>
</evidence>
<dbReference type="InterPro" id="IPR002575">
    <property type="entry name" value="Aminoglycoside_PTrfase"/>
</dbReference>
<dbReference type="SUPFAM" id="SSF56112">
    <property type="entry name" value="Protein kinase-like (PK-like)"/>
    <property type="match status" value="1"/>
</dbReference>
<feature type="domain" description="Aminoglycoside phosphotransferase" evidence="10">
    <location>
        <begin position="26"/>
        <end position="247"/>
    </location>
</feature>
<dbReference type="PANTHER" id="PTHR21064:SF6">
    <property type="entry name" value="AMINOGLYCOSIDE PHOSPHOTRANSFERASE DOMAIN-CONTAINING PROTEIN"/>
    <property type="match status" value="1"/>
</dbReference>
<feature type="transmembrane region" description="Helical" evidence="9">
    <location>
        <begin position="65"/>
        <end position="87"/>
    </location>
</feature>
<comment type="catalytic activity">
    <reaction evidence="8">
        <text>L-homoserine + ATP = O-phospho-L-homoserine + ADP + H(+)</text>
        <dbReference type="Rhea" id="RHEA:13985"/>
        <dbReference type="ChEBI" id="CHEBI:15378"/>
        <dbReference type="ChEBI" id="CHEBI:30616"/>
        <dbReference type="ChEBI" id="CHEBI:57476"/>
        <dbReference type="ChEBI" id="CHEBI:57590"/>
        <dbReference type="ChEBI" id="CHEBI:456216"/>
        <dbReference type="EC" id="2.7.1.39"/>
    </reaction>
</comment>
<dbReference type="Gene3D" id="3.90.1200.10">
    <property type="match status" value="1"/>
</dbReference>
<name>A0ABS0AE13_9GAMM</name>
<keyword evidence="9" id="KW-1133">Transmembrane helix</keyword>
<dbReference type="EC" id="2.7.1.39" evidence="8"/>
<reference evidence="11 12" key="1">
    <citation type="submission" date="2012-09" db="EMBL/GenBank/DDBJ databases">
        <title>Genome Sequence of alkane-degrading Bacterium Alcanivorax venustensis ISO4.</title>
        <authorList>
            <person name="Lai Q."/>
            <person name="Shao Z."/>
        </authorList>
    </citation>
    <scope>NUCLEOTIDE SEQUENCE [LARGE SCALE GENOMIC DNA]</scope>
    <source>
        <strain evidence="11 12">ISO4</strain>
    </source>
</reference>
<dbReference type="PANTHER" id="PTHR21064">
    <property type="entry name" value="AMINOGLYCOSIDE PHOSPHOTRANSFERASE DOMAIN-CONTAINING PROTEIN-RELATED"/>
    <property type="match status" value="1"/>
</dbReference>
<evidence type="ECO:0000256" key="9">
    <source>
        <dbReference type="SAM" id="Phobius"/>
    </source>
</evidence>
<protein>
    <recommendedName>
        <fullName evidence="8">Homoserine kinase</fullName>
        <shortName evidence="8">HK</shortName>
        <shortName evidence="8">HSK</shortName>
        <ecNumber evidence="8">2.7.1.39</ecNumber>
    </recommendedName>
</protein>
<evidence type="ECO:0000256" key="5">
    <source>
        <dbReference type="ARBA" id="ARBA00022777"/>
    </source>
</evidence>
<evidence type="ECO:0000256" key="8">
    <source>
        <dbReference type="HAMAP-Rule" id="MF_00301"/>
    </source>
</evidence>
<evidence type="ECO:0000259" key="10">
    <source>
        <dbReference type="Pfam" id="PF01636"/>
    </source>
</evidence>
<comment type="similarity">
    <text evidence="7 8">Belongs to the pseudomonas-type ThrB family.</text>
</comment>
<keyword evidence="9" id="KW-0812">Transmembrane</keyword>
<evidence type="ECO:0000256" key="6">
    <source>
        <dbReference type="ARBA" id="ARBA00022840"/>
    </source>
</evidence>
<organism evidence="11 12">
    <name type="scientific">Alloalcanivorax venustensis ISO4</name>
    <dbReference type="NCBI Taxonomy" id="1177184"/>
    <lineage>
        <taxon>Bacteria</taxon>
        <taxon>Pseudomonadati</taxon>
        <taxon>Pseudomonadota</taxon>
        <taxon>Gammaproteobacteria</taxon>
        <taxon>Oceanospirillales</taxon>
        <taxon>Alcanivoracaceae</taxon>
        <taxon>Alloalcanivorax</taxon>
    </lineage>
</organism>
<dbReference type="RefSeq" id="WP_194855329.1">
    <property type="nucleotide sequence ID" value="NZ_ARXR01000005.1"/>
</dbReference>
<dbReference type="InterPro" id="IPR050249">
    <property type="entry name" value="Pseudomonas-type_ThrB"/>
</dbReference>
<keyword evidence="1 8" id="KW-0028">Amino-acid biosynthesis</keyword>
<keyword evidence="2 8" id="KW-0808">Transferase</keyword>
<evidence type="ECO:0000256" key="2">
    <source>
        <dbReference type="ARBA" id="ARBA00022679"/>
    </source>
</evidence>
<accession>A0ABS0AE13</accession>
<evidence type="ECO:0000256" key="1">
    <source>
        <dbReference type="ARBA" id="ARBA00022605"/>
    </source>
</evidence>
<evidence type="ECO:0000256" key="7">
    <source>
        <dbReference type="ARBA" id="ARBA00038240"/>
    </source>
</evidence>
<evidence type="ECO:0000256" key="3">
    <source>
        <dbReference type="ARBA" id="ARBA00022697"/>
    </source>
</evidence>
<proteinExistence type="inferred from homology"/>
<keyword evidence="4 8" id="KW-0547">Nucleotide-binding</keyword>
<keyword evidence="5 8" id="KW-0418">Kinase</keyword>
<dbReference type="EMBL" id="ARXR01000005">
    <property type="protein sequence ID" value="MBF5052347.1"/>
    <property type="molecule type" value="Genomic_DNA"/>
</dbReference>
<dbReference type="Proteomes" id="UP000644441">
    <property type="component" value="Unassembled WGS sequence"/>
</dbReference>
<dbReference type="HAMAP" id="MF_00301">
    <property type="entry name" value="Homoser_kinase_2"/>
    <property type="match status" value="1"/>
</dbReference>
<dbReference type="Pfam" id="PF01636">
    <property type="entry name" value="APH"/>
    <property type="match status" value="1"/>
</dbReference>
<dbReference type="Gene3D" id="3.30.200.20">
    <property type="entry name" value="Phosphorylase Kinase, domain 1"/>
    <property type="match status" value="1"/>
</dbReference>
<evidence type="ECO:0000313" key="12">
    <source>
        <dbReference type="Proteomes" id="UP000644441"/>
    </source>
</evidence>
<keyword evidence="3 8" id="KW-0791">Threonine biosynthesis</keyword>
<keyword evidence="6 8" id="KW-0067">ATP-binding</keyword>
<dbReference type="InterPro" id="IPR005280">
    <property type="entry name" value="Homoserine_kinase_II"/>
</dbReference>
<keyword evidence="9" id="KW-0472">Membrane</keyword>
<keyword evidence="12" id="KW-1185">Reference proteome</keyword>